<keyword evidence="6" id="KW-0547">Nucleotide-binding</keyword>
<evidence type="ECO:0000256" key="8">
    <source>
        <dbReference type="ARBA" id="ARBA00022840"/>
    </source>
</evidence>
<keyword evidence="9" id="KW-0902">Two-component regulatory system</keyword>
<feature type="domain" description="Histidine kinase" evidence="10">
    <location>
        <begin position="91"/>
        <end position="309"/>
    </location>
</feature>
<dbReference type="SMART" id="SM00387">
    <property type="entry name" value="HATPase_c"/>
    <property type="match status" value="1"/>
</dbReference>
<evidence type="ECO:0000313" key="12">
    <source>
        <dbReference type="Proteomes" id="UP001556040"/>
    </source>
</evidence>
<keyword evidence="7 11" id="KW-0418">Kinase</keyword>
<dbReference type="SMART" id="SM00388">
    <property type="entry name" value="HisKA"/>
    <property type="match status" value="1"/>
</dbReference>
<evidence type="ECO:0000256" key="1">
    <source>
        <dbReference type="ARBA" id="ARBA00000085"/>
    </source>
</evidence>
<dbReference type="InterPro" id="IPR003594">
    <property type="entry name" value="HATPase_dom"/>
</dbReference>
<dbReference type="InterPro" id="IPR036890">
    <property type="entry name" value="HATPase_C_sf"/>
</dbReference>
<dbReference type="Gene3D" id="1.10.287.130">
    <property type="match status" value="1"/>
</dbReference>
<dbReference type="RefSeq" id="WP_367780510.1">
    <property type="nucleotide sequence ID" value="NZ_JBFMIA010000020.1"/>
</dbReference>
<dbReference type="GO" id="GO:0004673">
    <property type="term" value="F:protein histidine kinase activity"/>
    <property type="evidence" value="ECO:0007669"/>
    <property type="project" value="UniProtKB-EC"/>
</dbReference>
<evidence type="ECO:0000256" key="2">
    <source>
        <dbReference type="ARBA" id="ARBA00004370"/>
    </source>
</evidence>
<dbReference type="Pfam" id="PF00512">
    <property type="entry name" value="HisKA"/>
    <property type="match status" value="1"/>
</dbReference>
<dbReference type="SUPFAM" id="SSF55874">
    <property type="entry name" value="ATPase domain of HSP90 chaperone/DNA topoisomerase II/histidine kinase"/>
    <property type="match status" value="1"/>
</dbReference>
<keyword evidence="12" id="KW-1185">Reference proteome</keyword>
<name>A0ABV3Q6V2_9BACL</name>
<evidence type="ECO:0000313" key="11">
    <source>
        <dbReference type="EMBL" id="MEW9503022.1"/>
    </source>
</evidence>
<dbReference type="EC" id="2.7.13.3" evidence="3"/>
<evidence type="ECO:0000256" key="6">
    <source>
        <dbReference type="ARBA" id="ARBA00022741"/>
    </source>
</evidence>
<comment type="catalytic activity">
    <reaction evidence="1">
        <text>ATP + protein L-histidine = ADP + protein N-phospho-L-histidine.</text>
        <dbReference type="EC" id="2.7.13.3"/>
    </reaction>
</comment>
<dbReference type="InterPro" id="IPR050351">
    <property type="entry name" value="BphY/WalK/GraS-like"/>
</dbReference>
<dbReference type="PROSITE" id="PS50109">
    <property type="entry name" value="HIS_KIN"/>
    <property type="match status" value="1"/>
</dbReference>
<organism evidence="11 12">
    <name type="scientific">Jeotgalibacillus marinus</name>
    <dbReference type="NCBI Taxonomy" id="86667"/>
    <lineage>
        <taxon>Bacteria</taxon>
        <taxon>Bacillati</taxon>
        <taxon>Bacillota</taxon>
        <taxon>Bacilli</taxon>
        <taxon>Bacillales</taxon>
        <taxon>Caryophanaceae</taxon>
        <taxon>Jeotgalibacillus</taxon>
    </lineage>
</organism>
<dbReference type="InterPro" id="IPR036097">
    <property type="entry name" value="HisK_dim/P_sf"/>
</dbReference>
<dbReference type="Proteomes" id="UP001556040">
    <property type="component" value="Unassembled WGS sequence"/>
</dbReference>
<sequence length="310" mass="36146">MIVLLVLLLGLSISSNIYMYRNRVPYKELEYAQMKLQQIIKNETNEKLLLNTDDPRMKSLLIEINHLLEHNQKTVANHLKLEQSMRKMLSNISHDLKTPLTVVRGYTEIMMNDENVSREKMKTLLQTVNLKTVEVLELINRFFELVKLESGDKTVEMSKVNTSEICRKKILDYYEILTSKDFEVSVMIPDEEIYAWGNELEIERILNNLLSNAIQYGSDGKMIGLELISDENHVFINVFDRGKGINELHKDHVFERMYTLEDSRNKLHQGSGLGLTITKRLVEKLGGKIFLESIPFKKTTFTIELKRFKF</sequence>
<dbReference type="PANTHER" id="PTHR45453:SF1">
    <property type="entry name" value="PHOSPHATE REGULON SENSOR PROTEIN PHOR"/>
    <property type="match status" value="1"/>
</dbReference>
<dbReference type="CDD" id="cd00082">
    <property type="entry name" value="HisKA"/>
    <property type="match status" value="1"/>
</dbReference>
<reference evidence="11 12" key="1">
    <citation type="journal article" date="1979" name="Int. J. Syst. Evol. Microbiol.">
        <title>Bacillus globisporus subsp. marinus subsp. nov.</title>
        <authorList>
            <person name="Liu H."/>
        </authorList>
    </citation>
    <scope>NUCLEOTIDE SEQUENCE [LARGE SCALE GENOMIC DNA]</scope>
    <source>
        <strain evidence="11 12">DSM 1297</strain>
    </source>
</reference>
<evidence type="ECO:0000256" key="7">
    <source>
        <dbReference type="ARBA" id="ARBA00022777"/>
    </source>
</evidence>
<comment type="subcellular location">
    <subcellularLocation>
        <location evidence="2">Membrane</location>
    </subcellularLocation>
</comment>
<dbReference type="Gene3D" id="3.30.565.10">
    <property type="entry name" value="Histidine kinase-like ATPase, C-terminal domain"/>
    <property type="match status" value="1"/>
</dbReference>
<protein>
    <recommendedName>
        <fullName evidence="3">histidine kinase</fullName>
        <ecNumber evidence="3">2.7.13.3</ecNumber>
    </recommendedName>
</protein>
<accession>A0ABV3Q6V2</accession>
<dbReference type="PANTHER" id="PTHR45453">
    <property type="entry name" value="PHOSPHATE REGULON SENSOR PROTEIN PHOR"/>
    <property type="match status" value="1"/>
</dbReference>
<evidence type="ECO:0000256" key="9">
    <source>
        <dbReference type="ARBA" id="ARBA00023012"/>
    </source>
</evidence>
<evidence type="ECO:0000256" key="5">
    <source>
        <dbReference type="ARBA" id="ARBA00022679"/>
    </source>
</evidence>
<dbReference type="PRINTS" id="PR00344">
    <property type="entry name" value="BCTRLSENSOR"/>
</dbReference>
<keyword evidence="8" id="KW-0067">ATP-binding</keyword>
<evidence type="ECO:0000256" key="4">
    <source>
        <dbReference type="ARBA" id="ARBA00022553"/>
    </source>
</evidence>
<dbReference type="InterPro" id="IPR005467">
    <property type="entry name" value="His_kinase_dom"/>
</dbReference>
<keyword evidence="4" id="KW-0597">Phosphoprotein</keyword>
<evidence type="ECO:0000256" key="3">
    <source>
        <dbReference type="ARBA" id="ARBA00012438"/>
    </source>
</evidence>
<keyword evidence="5 11" id="KW-0808">Transferase</keyword>
<dbReference type="InterPro" id="IPR004358">
    <property type="entry name" value="Sig_transdc_His_kin-like_C"/>
</dbReference>
<dbReference type="InterPro" id="IPR003661">
    <property type="entry name" value="HisK_dim/P_dom"/>
</dbReference>
<dbReference type="Pfam" id="PF02518">
    <property type="entry name" value="HATPase_c"/>
    <property type="match status" value="1"/>
</dbReference>
<comment type="caution">
    <text evidence="11">The sequence shown here is derived from an EMBL/GenBank/DDBJ whole genome shotgun (WGS) entry which is preliminary data.</text>
</comment>
<dbReference type="SUPFAM" id="SSF47384">
    <property type="entry name" value="Homodimeric domain of signal transducing histidine kinase"/>
    <property type="match status" value="1"/>
</dbReference>
<gene>
    <name evidence="11" type="ORF">AB1471_14615</name>
</gene>
<dbReference type="EMBL" id="JBFMIA010000020">
    <property type="protein sequence ID" value="MEW9503022.1"/>
    <property type="molecule type" value="Genomic_DNA"/>
</dbReference>
<proteinExistence type="predicted"/>
<evidence type="ECO:0000259" key="10">
    <source>
        <dbReference type="PROSITE" id="PS50109"/>
    </source>
</evidence>